<dbReference type="Pfam" id="PF01551">
    <property type="entry name" value="Peptidase_M23"/>
    <property type="match status" value="1"/>
</dbReference>
<dbReference type="SUPFAM" id="SSF51261">
    <property type="entry name" value="Duplicated hybrid motif"/>
    <property type="match status" value="1"/>
</dbReference>
<feature type="signal peptide" evidence="2">
    <location>
        <begin position="1"/>
        <end position="35"/>
    </location>
</feature>
<name>A0A074MUH3_9SPHN</name>
<accession>A0A074MUH3</accession>
<dbReference type="PATRIC" id="fig|39960.10.peg.3059"/>
<dbReference type="InterPro" id="IPR011055">
    <property type="entry name" value="Dup_hybrid_motif"/>
</dbReference>
<keyword evidence="1 2" id="KW-0732">Signal</keyword>
<dbReference type="Gene3D" id="2.70.70.10">
    <property type="entry name" value="Glucose Permease (Domain IIA)"/>
    <property type="match status" value="1"/>
</dbReference>
<dbReference type="InterPro" id="IPR050570">
    <property type="entry name" value="Cell_wall_metabolism_enzyme"/>
</dbReference>
<reference evidence="4 5" key="1">
    <citation type="submission" date="2014-04" db="EMBL/GenBank/DDBJ databases">
        <title>A comprehensive comparison of genomes of Erythrobacter spp. Strains.</title>
        <authorList>
            <person name="Zheng Q."/>
        </authorList>
    </citation>
    <scope>NUCLEOTIDE SEQUENCE [LARGE SCALE GENOMIC DNA]</scope>
    <source>
        <strain evidence="4 5">DSM 8509</strain>
    </source>
</reference>
<evidence type="ECO:0000313" key="4">
    <source>
        <dbReference type="EMBL" id="KEO96460.1"/>
    </source>
</evidence>
<comment type="caution">
    <text evidence="4">The sequence shown here is derived from an EMBL/GenBank/DDBJ whole genome shotgun (WGS) entry which is preliminary data.</text>
</comment>
<dbReference type="PANTHER" id="PTHR21666">
    <property type="entry name" value="PEPTIDASE-RELATED"/>
    <property type="match status" value="1"/>
</dbReference>
<dbReference type="InterPro" id="IPR016047">
    <property type="entry name" value="M23ase_b-sheet_dom"/>
</dbReference>
<feature type="chain" id="PRO_5001697380" evidence="2">
    <location>
        <begin position="36"/>
        <end position="268"/>
    </location>
</feature>
<proteinExistence type="predicted"/>
<keyword evidence="5" id="KW-1185">Reference proteome</keyword>
<evidence type="ECO:0000259" key="3">
    <source>
        <dbReference type="Pfam" id="PF01551"/>
    </source>
</evidence>
<evidence type="ECO:0000256" key="1">
    <source>
        <dbReference type="ARBA" id="ARBA00022729"/>
    </source>
</evidence>
<gene>
    <name evidence="4" type="ORF">EH32_09525</name>
</gene>
<protein>
    <submittedName>
        <fullName evidence="4">Membrane protein</fullName>
    </submittedName>
</protein>
<dbReference type="AlphaFoldDB" id="A0A074MUH3"/>
<dbReference type="GO" id="GO:0004222">
    <property type="term" value="F:metalloendopeptidase activity"/>
    <property type="evidence" value="ECO:0007669"/>
    <property type="project" value="TreeGrafter"/>
</dbReference>
<dbReference type="PANTHER" id="PTHR21666:SF289">
    <property type="entry name" value="L-ALA--D-GLU ENDOPEPTIDASE"/>
    <property type="match status" value="1"/>
</dbReference>
<evidence type="ECO:0000313" key="5">
    <source>
        <dbReference type="Proteomes" id="UP000027866"/>
    </source>
</evidence>
<organism evidence="4 5">
    <name type="scientific">Erythrobacter litoralis</name>
    <dbReference type="NCBI Taxonomy" id="39960"/>
    <lineage>
        <taxon>Bacteria</taxon>
        <taxon>Pseudomonadati</taxon>
        <taxon>Pseudomonadota</taxon>
        <taxon>Alphaproteobacteria</taxon>
        <taxon>Sphingomonadales</taxon>
        <taxon>Erythrobacteraceae</taxon>
        <taxon>Erythrobacter/Porphyrobacter group</taxon>
        <taxon>Erythrobacter</taxon>
    </lineage>
</organism>
<dbReference type="CDD" id="cd12797">
    <property type="entry name" value="M23_peptidase"/>
    <property type="match status" value="1"/>
</dbReference>
<dbReference type="FunFam" id="2.70.70.10:FF:000006">
    <property type="entry name" value="M23 family peptidase"/>
    <property type="match status" value="1"/>
</dbReference>
<evidence type="ECO:0000256" key="2">
    <source>
        <dbReference type="SAM" id="SignalP"/>
    </source>
</evidence>
<feature type="domain" description="M23ase beta-sheet core" evidence="3">
    <location>
        <begin position="149"/>
        <end position="243"/>
    </location>
</feature>
<dbReference type="EMBL" id="JMIX01000005">
    <property type="protein sequence ID" value="KEO96460.1"/>
    <property type="molecule type" value="Genomic_DNA"/>
</dbReference>
<sequence length="268" mass="27675">MSATVLARITKAKFARMTATLAAAVGLAAAGPAMANTAANAANANAATANSAANTASAAGANSANAASSNAAAADVVKPLREEKGDTLTNGDPRFRQLFANWRSLDTSGPGAPVEQPVISVPSRMPLSGFRMTSDYGMRTHPVLGRRAHHKGVDLAAPTGTPVYATADGMIERAEFSSSYGLVIYTDHGAGLETRYAHLSKLAVAEGERVRKGDLIGYVGSTGRSTGPHLHYEVRVDGVAVNPIPYMVETETQVAAAERPELTGQGGE</sequence>
<dbReference type="KEGG" id="elq:Ga0102493_11807"/>
<dbReference type="Proteomes" id="UP000027866">
    <property type="component" value="Unassembled WGS sequence"/>
</dbReference>
<dbReference type="RefSeq" id="WP_051697792.1">
    <property type="nucleotide sequence ID" value="NZ_CP017057.1"/>
</dbReference>